<keyword evidence="2" id="KW-1185">Reference proteome</keyword>
<gene>
    <name evidence="1" type="ORF">LIER_15650</name>
</gene>
<dbReference type="EMBL" id="BAABME010003410">
    <property type="protein sequence ID" value="GAA0158694.1"/>
    <property type="molecule type" value="Genomic_DNA"/>
</dbReference>
<organism evidence="1 2">
    <name type="scientific">Lithospermum erythrorhizon</name>
    <name type="common">Purple gromwell</name>
    <name type="synonym">Lithospermum officinale var. erythrorhizon</name>
    <dbReference type="NCBI Taxonomy" id="34254"/>
    <lineage>
        <taxon>Eukaryota</taxon>
        <taxon>Viridiplantae</taxon>
        <taxon>Streptophyta</taxon>
        <taxon>Embryophyta</taxon>
        <taxon>Tracheophyta</taxon>
        <taxon>Spermatophyta</taxon>
        <taxon>Magnoliopsida</taxon>
        <taxon>eudicotyledons</taxon>
        <taxon>Gunneridae</taxon>
        <taxon>Pentapetalae</taxon>
        <taxon>asterids</taxon>
        <taxon>lamiids</taxon>
        <taxon>Boraginales</taxon>
        <taxon>Boraginaceae</taxon>
        <taxon>Boraginoideae</taxon>
        <taxon>Lithospermeae</taxon>
        <taxon>Lithospermum</taxon>
    </lineage>
</organism>
<evidence type="ECO:0000313" key="1">
    <source>
        <dbReference type="EMBL" id="GAA0158694.1"/>
    </source>
</evidence>
<dbReference type="AlphaFoldDB" id="A0AAV3Q4P4"/>
<dbReference type="PANTHER" id="PTHR48258:SF3">
    <property type="entry name" value="FK506-BINDING PROTEIN 4-LIKE ISOFORM X1"/>
    <property type="match status" value="1"/>
</dbReference>
<dbReference type="Proteomes" id="UP001454036">
    <property type="component" value="Unassembled WGS sequence"/>
</dbReference>
<dbReference type="PANTHER" id="PTHR48258">
    <property type="entry name" value="DUF4218 DOMAIN-CONTAINING PROTEIN-RELATED"/>
    <property type="match status" value="1"/>
</dbReference>
<proteinExistence type="predicted"/>
<protein>
    <submittedName>
        <fullName evidence="1">Uncharacterized protein</fullName>
    </submittedName>
</protein>
<accession>A0AAV3Q4P4</accession>
<reference evidence="1 2" key="1">
    <citation type="submission" date="2024-01" db="EMBL/GenBank/DDBJ databases">
        <title>The complete chloroplast genome sequence of Lithospermum erythrorhizon: insights into the phylogenetic relationship among Boraginaceae species and the maternal lineages of purple gromwells.</title>
        <authorList>
            <person name="Okada T."/>
            <person name="Watanabe K."/>
        </authorList>
    </citation>
    <scope>NUCLEOTIDE SEQUENCE [LARGE SCALE GENOMIC DNA]</scope>
</reference>
<evidence type="ECO:0000313" key="2">
    <source>
        <dbReference type="Proteomes" id="UP001454036"/>
    </source>
</evidence>
<comment type="caution">
    <text evidence="1">The sequence shown here is derived from an EMBL/GenBank/DDBJ whole genome shotgun (WGS) entry which is preliminary data.</text>
</comment>
<name>A0AAV3Q4P4_LITER</name>
<sequence length="128" mass="14928">MVRQKAYVEGSIIEAYLLKKVSSFCVMHFEEDVHTNHRQPPRIDDGGDIATDARLFIFRHPGRPTRCIRNLHFMSEEESKIVHLYVLRNTPEATSLYEMFNAELIRLNPDSTDKDRVSYEKEKSSISL</sequence>